<evidence type="ECO:0000256" key="9">
    <source>
        <dbReference type="RuleBase" id="RU003706"/>
    </source>
</evidence>
<dbReference type="PANTHER" id="PTHR43532:SF1">
    <property type="entry name" value="GLUCOSE-1-PHOSPHATE THYMIDYLYLTRANSFERASE 1"/>
    <property type="match status" value="1"/>
</dbReference>
<keyword evidence="7 9" id="KW-0460">Magnesium</keyword>
<comment type="catalytic activity">
    <reaction evidence="8 9">
        <text>dTTP + alpha-D-glucose 1-phosphate + H(+) = dTDP-alpha-D-glucose + diphosphate</text>
        <dbReference type="Rhea" id="RHEA:15225"/>
        <dbReference type="ChEBI" id="CHEBI:15378"/>
        <dbReference type="ChEBI" id="CHEBI:33019"/>
        <dbReference type="ChEBI" id="CHEBI:37568"/>
        <dbReference type="ChEBI" id="CHEBI:57477"/>
        <dbReference type="ChEBI" id="CHEBI:58601"/>
        <dbReference type="EC" id="2.7.7.24"/>
    </reaction>
</comment>
<comment type="similarity">
    <text evidence="2 9">Belongs to the glucose-1-phosphate thymidylyltransferase family.</text>
</comment>
<keyword evidence="4 9" id="KW-0808">Transferase</keyword>
<dbReference type="SUPFAM" id="SSF53448">
    <property type="entry name" value="Nucleotide-diphospho-sugar transferases"/>
    <property type="match status" value="1"/>
</dbReference>
<feature type="domain" description="Nucleotidyl transferase" evidence="10">
    <location>
        <begin position="2"/>
        <end position="238"/>
    </location>
</feature>
<proteinExistence type="inferred from homology"/>
<dbReference type="GO" id="GO:0008879">
    <property type="term" value="F:glucose-1-phosphate thymidylyltransferase activity"/>
    <property type="evidence" value="ECO:0007669"/>
    <property type="project" value="UniProtKB-EC"/>
</dbReference>
<evidence type="ECO:0000256" key="1">
    <source>
        <dbReference type="ARBA" id="ARBA00001946"/>
    </source>
</evidence>
<dbReference type="Gene3D" id="3.90.550.10">
    <property type="entry name" value="Spore Coat Polysaccharide Biosynthesis Protein SpsA, Chain A"/>
    <property type="match status" value="1"/>
</dbReference>
<dbReference type="InterPro" id="IPR005835">
    <property type="entry name" value="NTP_transferase_dom"/>
</dbReference>
<evidence type="ECO:0000256" key="3">
    <source>
        <dbReference type="ARBA" id="ARBA00012461"/>
    </source>
</evidence>
<dbReference type="InterPro" id="IPR029044">
    <property type="entry name" value="Nucleotide-diphossugar_trans"/>
</dbReference>
<name>A0A327KW71_9BRAD</name>
<sequence>MKGIILAGGSGTRLYPATLAVNKQLLPVYDKPMIYYPLSVLMLAGIREILLISTPEHLGFYRQLLGDGATWGIRIDYVVQDKPIGLAHAFVLGRDFVGTDKVCLILGDNIFYGHGLSAELARAAESDAGATVFGYNVREPSQYGVVVFDPAGKPVELIEKPNTFRSPWAVTGLYFYDNRVLDIAADLKPSARGELEITDVNRCYLEMGALEVVKLGRGYAWLDTGTHDALLEASEFVRSIQARQGLLVGCLEEVAYLQGFIDADAVLRLAKRYEKTNYGVYLKQIVEDAKDEVQPSKRGIKKVISEALLS</sequence>
<evidence type="ECO:0000256" key="5">
    <source>
        <dbReference type="ARBA" id="ARBA00022695"/>
    </source>
</evidence>
<dbReference type="OrthoDB" id="9803871at2"/>
<dbReference type="InterPro" id="IPR005907">
    <property type="entry name" value="G1P_thy_trans_s"/>
</dbReference>
<keyword evidence="5 9" id="KW-0548">Nucleotidyltransferase</keyword>
<dbReference type="EMBL" id="NPEU01000002">
    <property type="protein sequence ID" value="RAI42244.1"/>
    <property type="molecule type" value="Genomic_DNA"/>
</dbReference>
<dbReference type="FunFam" id="3.90.550.10:FF:000023">
    <property type="entry name" value="Glucose-1-phosphate thymidylyltransferase"/>
    <property type="match status" value="1"/>
</dbReference>
<comment type="cofactor">
    <cofactor evidence="1">
        <name>Mg(2+)</name>
        <dbReference type="ChEBI" id="CHEBI:18420"/>
    </cofactor>
</comment>
<reference evidence="11 12" key="1">
    <citation type="submission" date="2017-07" db="EMBL/GenBank/DDBJ databases">
        <title>Draft Genome Sequences of Select Purple Nonsulfur Bacteria.</title>
        <authorList>
            <person name="Lasarre B."/>
            <person name="Mckinlay J.B."/>
        </authorList>
    </citation>
    <scope>NUCLEOTIDE SEQUENCE [LARGE SCALE GENOMIC DNA]</scope>
    <source>
        <strain evidence="11 12">DSM 11907</strain>
    </source>
</reference>
<organism evidence="11 12">
    <name type="scientific">Rhodoplanes elegans</name>
    <dbReference type="NCBI Taxonomy" id="29408"/>
    <lineage>
        <taxon>Bacteria</taxon>
        <taxon>Pseudomonadati</taxon>
        <taxon>Pseudomonadota</taxon>
        <taxon>Alphaproteobacteria</taxon>
        <taxon>Hyphomicrobiales</taxon>
        <taxon>Nitrobacteraceae</taxon>
        <taxon>Rhodoplanes</taxon>
    </lineage>
</organism>
<keyword evidence="12" id="KW-1185">Reference proteome</keyword>
<evidence type="ECO:0000256" key="4">
    <source>
        <dbReference type="ARBA" id="ARBA00022679"/>
    </source>
</evidence>
<comment type="caution">
    <text evidence="11">The sequence shown here is derived from an EMBL/GenBank/DDBJ whole genome shotgun (WGS) entry which is preliminary data.</text>
</comment>
<protein>
    <recommendedName>
        <fullName evidence="3 9">Glucose-1-phosphate thymidylyltransferase</fullName>
        <ecNumber evidence="3 9">2.7.7.24</ecNumber>
    </recommendedName>
</protein>
<keyword evidence="6 9" id="KW-0479">Metal-binding</keyword>
<dbReference type="AlphaFoldDB" id="A0A327KW71"/>
<dbReference type="EC" id="2.7.7.24" evidence="3 9"/>
<evidence type="ECO:0000259" key="10">
    <source>
        <dbReference type="Pfam" id="PF00483"/>
    </source>
</evidence>
<gene>
    <name evidence="11" type="primary">rfbA</name>
    <name evidence="11" type="ORF">CH338_00355</name>
</gene>
<dbReference type="PANTHER" id="PTHR43532">
    <property type="entry name" value="GLUCOSE-1-PHOSPHATE THYMIDYLYLTRANSFERASE"/>
    <property type="match status" value="1"/>
</dbReference>
<evidence type="ECO:0000313" key="11">
    <source>
        <dbReference type="EMBL" id="RAI42244.1"/>
    </source>
</evidence>
<comment type="function">
    <text evidence="9">Catalyzes the formation of dTDP-glucose, from dTTP and glucose 1-phosphate, as well as its pyrophosphorolysis.</text>
</comment>
<evidence type="ECO:0000256" key="8">
    <source>
        <dbReference type="ARBA" id="ARBA00049336"/>
    </source>
</evidence>
<dbReference type="CDD" id="cd02538">
    <property type="entry name" value="G1P_TT_short"/>
    <property type="match status" value="1"/>
</dbReference>
<evidence type="ECO:0000256" key="6">
    <source>
        <dbReference type="ARBA" id="ARBA00022723"/>
    </source>
</evidence>
<dbReference type="Pfam" id="PF00483">
    <property type="entry name" value="NTP_transferase"/>
    <property type="match status" value="1"/>
</dbReference>
<dbReference type="RefSeq" id="WP_111355056.1">
    <property type="nucleotide sequence ID" value="NZ_NHSK01000151.1"/>
</dbReference>
<evidence type="ECO:0000313" key="12">
    <source>
        <dbReference type="Proteomes" id="UP000248863"/>
    </source>
</evidence>
<evidence type="ECO:0000256" key="2">
    <source>
        <dbReference type="ARBA" id="ARBA00010480"/>
    </source>
</evidence>
<dbReference type="NCBIfam" id="TIGR01207">
    <property type="entry name" value="rmlA"/>
    <property type="match status" value="1"/>
</dbReference>
<evidence type="ECO:0000256" key="7">
    <source>
        <dbReference type="ARBA" id="ARBA00022842"/>
    </source>
</evidence>
<dbReference type="GO" id="GO:0046872">
    <property type="term" value="F:metal ion binding"/>
    <property type="evidence" value="ECO:0007669"/>
    <property type="project" value="UniProtKB-KW"/>
</dbReference>
<accession>A0A327KW71</accession>
<dbReference type="Proteomes" id="UP000248863">
    <property type="component" value="Unassembled WGS sequence"/>
</dbReference>